<evidence type="ECO:0000313" key="5">
    <source>
        <dbReference type="Proteomes" id="UP000000561"/>
    </source>
</evidence>
<proteinExistence type="predicted"/>
<dbReference type="PANTHER" id="PTHR10584">
    <property type="entry name" value="SUGAR KINASE"/>
    <property type="match status" value="1"/>
</dbReference>
<dbReference type="KEGG" id="uma:UMAG_10008"/>
<dbReference type="STRING" id="237631.A0A0D1E811"/>
<dbReference type="Pfam" id="PF00294">
    <property type="entry name" value="PfkB"/>
    <property type="match status" value="1"/>
</dbReference>
<name>A0A0D1E811_MYCMD</name>
<dbReference type="Proteomes" id="UP000000561">
    <property type="component" value="Chromosome 1"/>
</dbReference>
<dbReference type="AlphaFoldDB" id="A0A0D1E811"/>
<keyword evidence="5" id="KW-1185">Reference proteome</keyword>
<dbReference type="GO" id="GO:0004747">
    <property type="term" value="F:ribokinase activity"/>
    <property type="evidence" value="ECO:0000318"/>
    <property type="project" value="GO_Central"/>
</dbReference>
<evidence type="ECO:0000256" key="2">
    <source>
        <dbReference type="ARBA" id="ARBA00022777"/>
    </source>
</evidence>
<dbReference type="GO" id="GO:0005829">
    <property type="term" value="C:cytosol"/>
    <property type="evidence" value="ECO:0000318"/>
    <property type="project" value="GO_Central"/>
</dbReference>
<accession>A0A0D1E811</accession>
<organism evidence="4 5">
    <name type="scientific">Mycosarcoma maydis</name>
    <name type="common">Corn smut fungus</name>
    <name type="synonym">Ustilago maydis</name>
    <dbReference type="NCBI Taxonomy" id="5270"/>
    <lineage>
        <taxon>Eukaryota</taxon>
        <taxon>Fungi</taxon>
        <taxon>Dikarya</taxon>
        <taxon>Basidiomycota</taxon>
        <taxon>Ustilaginomycotina</taxon>
        <taxon>Ustilaginomycetes</taxon>
        <taxon>Ustilaginales</taxon>
        <taxon>Ustilaginaceae</taxon>
        <taxon>Mycosarcoma</taxon>
    </lineage>
</organism>
<protein>
    <recommendedName>
        <fullName evidence="3">Carbohydrate kinase PfkB domain-containing protein</fullName>
    </recommendedName>
</protein>
<sequence>MAETATRVLSSHCASSVKLVSPHGNDEFGLLLRTGMQQAGMRTDGLFVPRNGSGATRTAVCSLMLDDRGDLISGVADMDIGRTALCAHKDEDAAESHLADLLQAESPELVVFDGNIGSEQASQLLAACDAYNVDQTDSAVRRPLLTMFEPTSIAKSTIALEHFATAKATRQATQPISFVTPNAVELDRICTISRKLGLITPSSNTTSLHPYNIDPNILDPDTILSAKCLVDARLFSTILLKVGRHGVITIDADTVQHHPIPAGQVKLVNTTGCGDSFAGAFAATLSHLLRRQRSLGRDEWHAVIDAAVEVGQRAARNTLASAKAVGDNMHLLLDHHTL</sequence>
<dbReference type="PANTHER" id="PTHR10584:SF166">
    <property type="entry name" value="RIBOKINASE"/>
    <property type="match status" value="1"/>
</dbReference>
<evidence type="ECO:0000313" key="4">
    <source>
        <dbReference type="EMBL" id="KIS71581.1"/>
    </source>
</evidence>
<dbReference type="InterPro" id="IPR011611">
    <property type="entry name" value="PfkB_dom"/>
</dbReference>
<dbReference type="GeneID" id="23566084"/>
<dbReference type="EMBL" id="CM003140">
    <property type="protein sequence ID" value="KIS71581.1"/>
    <property type="molecule type" value="Genomic_DNA"/>
</dbReference>
<dbReference type="RefSeq" id="XP_011386598.1">
    <property type="nucleotide sequence ID" value="XM_011388296.1"/>
</dbReference>
<keyword evidence="2" id="KW-0418">Kinase</keyword>
<dbReference type="InterPro" id="IPR029056">
    <property type="entry name" value="Ribokinase-like"/>
</dbReference>
<dbReference type="OrthoDB" id="198885at2759"/>
<reference evidence="4 5" key="1">
    <citation type="journal article" date="2006" name="Nature">
        <title>Insights from the genome of the biotrophic fungal plant pathogen Ustilago maydis.</title>
        <authorList>
            <person name="Kamper J."/>
            <person name="Kahmann R."/>
            <person name="Bolker M."/>
            <person name="Ma L.J."/>
            <person name="Brefort T."/>
            <person name="Saville B.J."/>
            <person name="Banuett F."/>
            <person name="Kronstad J.W."/>
            <person name="Gold S.E."/>
            <person name="Muller O."/>
            <person name="Perlin M.H."/>
            <person name="Wosten H.A."/>
            <person name="de Vries R."/>
            <person name="Ruiz-Herrera J."/>
            <person name="Reynaga-Pena C.G."/>
            <person name="Snetselaar K."/>
            <person name="McCann M."/>
            <person name="Perez-Martin J."/>
            <person name="Feldbrugge M."/>
            <person name="Basse C.W."/>
            <person name="Steinberg G."/>
            <person name="Ibeas J.I."/>
            <person name="Holloman W."/>
            <person name="Guzman P."/>
            <person name="Farman M."/>
            <person name="Stajich J.E."/>
            <person name="Sentandreu R."/>
            <person name="Gonzalez-Prieto J.M."/>
            <person name="Kennell J.C."/>
            <person name="Molina L."/>
            <person name="Schirawski J."/>
            <person name="Mendoza-Mendoza A."/>
            <person name="Greilinger D."/>
            <person name="Munch K."/>
            <person name="Rossel N."/>
            <person name="Scherer M."/>
            <person name="Vranes M."/>
            <person name="Ladendorf O."/>
            <person name="Vincon V."/>
            <person name="Fuchs U."/>
            <person name="Sandrock B."/>
            <person name="Meng S."/>
            <person name="Ho E.C."/>
            <person name="Cahill M.J."/>
            <person name="Boyce K.J."/>
            <person name="Klose J."/>
            <person name="Klosterman S.J."/>
            <person name="Deelstra H.J."/>
            <person name="Ortiz-Castellanos L."/>
            <person name="Li W."/>
            <person name="Sanchez-Alonso P."/>
            <person name="Schreier P.H."/>
            <person name="Hauser-Hahn I."/>
            <person name="Vaupel M."/>
            <person name="Koopmann E."/>
            <person name="Friedrich G."/>
            <person name="Voss H."/>
            <person name="Schluter T."/>
            <person name="Margolis J."/>
            <person name="Platt D."/>
            <person name="Swimmer C."/>
            <person name="Gnirke A."/>
            <person name="Chen F."/>
            <person name="Vysotskaia V."/>
            <person name="Mannhaupt G."/>
            <person name="Guldener U."/>
            <person name="Munsterkotter M."/>
            <person name="Haase D."/>
            <person name="Oesterheld M."/>
            <person name="Mewes H.W."/>
            <person name="Mauceli E.W."/>
            <person name="DeCaprio D."/>
            <person name="Wade C.M."/>
            <person name="Butler J."/>
            <person name="Young S."/>
            <person name="Jaffe D.B."/>
            <person name="Calvo S."/>
            <person name="Nusbaum C."/>
            <person name="Galagan J."/>
            <person name="Birren B.W."/>
        </authorList>
    </citation>
    <scope>NUCLEOTIDE SEQUENCE [LARGE SCALE GENOMIC DNA]</scope>
    <source>
        <strain evidence="5">DSM 14603 / FGSC 9021 / UM521</strain>
    </source>
</reference>
<evidence type="ECO:0000259" key="3">
    <source>
        <dbReference type="Pfam" id="PF00294"/>
    </source>
</evidence>
<dbReference type="SUPFAM" id="SSF53613">
    <property type="entry name" value="Ribokinase-like"/>
    <property type="match status" value="1"/>
</dbReference>
<keyword evidence="1" id="KW-0808">Transferase</keyword>
<feature type="domain" description="Carbohydrate kinase PfkB" evidence="3">
    <location>
        <begin position="8"/>
        <end position="316"/>
    </location>
</feature>
<gene>
    <name evidence="4" type="ORF">UMAG_10008</name>
</gene>
<evidence type="ECO:0000256" key="1">
    <source>
        <dbReference type="ARBA" id="ARBA00022679"/>
    </source>
</evidence>
<dbReference type="Gene3D" id="3.40.1190.20">
    <property type="match status" value="1"/>
</dbReference>
<dbReference type="InParanoid" id="A0A0D1E811"/>
<dbReference type="VEuPathDB" id="FungiDB:UMAG_10008"/>